<keyword evidence="2" id="KW-0255">Endonuclease</keyword>
<protein>
    <submittedName>
        <fullName evidence="6">Thermonuclease family protein</fullName>
    </submittedName>
</protein>
<feature type="chain" id="PRO_5032611811" evidence="4">
    <location>
        <begin position="24"/>
        <end position="278"/>
    </location>
</feature>
<keyword evidence="1" id="KW-0540">Nuclease</keyword>
<sequence length="278" mass="30731">MCHKRSGSLGFAVLLAGVLVVLAGCEQAHSTSCAVPPPDAGRIFEVIEVVDGDTVVLDDRSEVRMVGLQAPKLPLGRRGFEKWPLADEARDAAVQLLDGQRVVLWSGGADMDRHGRRLAQTYVLQPDGGHLWFQQEMLRLGLARVYSFPDNRACLDELLAAEAEARDSGQGMWALAAYRILAAEDEGQLGNREGSYELVQGRVREATLVRGRAYLNFGTNYRDDFTATIAPRDMKRFREAGIDPVAYGGRIVRVRGWLRNFNGPSIDVTHPEQIEVLE</sequence>
<dbReference type="PROSITE" id="PS51257">
    <property type="entry name" value="PROKAR_LIPOPROTEIN"/>
    <property type="match status" value="1"/>
</dbReference>
<dbReference type="GO" id="GO:0016787">
    <property type="term" value="F:hydrolase activity"/>
    <property type="evidence" value="ECO:0007669"/>
    <property type="project" value="UniProtKB-KW"/>
</dbReference>
<reference evidence="6 7" key="1">
    <citation type="journal article" date="2016" name="Int. J. Syst. Evol. Microbiol.">
        <title>Pyruvatibacter mobilis gen. nov., sp. nov., a marine bacterium from the culture broth of Picochlorum sp. 122.</title>
        <authorList>
            <person name="Wang G."/>
            <person name="Tang M."/>
            <person name="Wu H."/>
            <person name="Dai S."/>
            <person name="Li T."/>
            <person name="Chen C."/>
            <person name="He H."/>
            <person name="Fan J."/>
            <person name="Xiang W."/>
            <person name="Li X."/>
        </authorList>
    </citation>
    <scope>NUCLEOTIDE SEQUENCE [LARGE SCALE GENOMIC DNA]</scope>
    <source>
        <strain evidence="6 7">GYP-11</strain>
    </source>
</reference>
<dbReference type="Proteomes" id="UP000470384">
    <property type="component" value="Unassembled WGS sequence"/>
</dbReference>
<feature type="domain" description="TNase-like" evidence="5">
    <location>
        <begin position="40"/>
        <end position="175"/>
    </location>
</feature>
<evidence type="ECO:0000313" key="6">
    <source>
        <dbReference type="EMBL" id="NBG94561.1"/>
    </source>
</evidence>
<dbReference type="GO" id="GO:0004519">
    <property type="term" value="F:endonuclease activity"/>
    <property type="evidence" value="ECO:0007669"/>
    <property type="project" value="UniProtKB-KW"/>
</dbReference>
<evidence type="ECO:0000256" key="1">
    <source>
        <dbReference type="ARBA" id="ARBA00022722"/>
    </source>
</evidence>
<keyword evidence="3" id="KW-0378">Hydrolase</keyword>
<evidence type="ECO:0000256" key="4">
    <source>
        <dbReference type="SAM" id="SignalP"/>
    </source>
</evidence>
<evidence type="ECO:0000256" key="3">
    <source>
        <dbReference type="ARBA" id="ARBA00022801"/>
    </source>
</evidence>
<accession>A0A845Q8Y8</accession>
<feature type="signal peptide" evidence="4">
    <location>
        <begin position="1"/>
        <end position="23"/>
    </location>
</feature>
<dbReference type="EMBL" id="WXYQ01000001">
    <property type="protein sequence ID" value="NBG94561.1"/>
    <property type="molecule type" value="Genomic_DNA"/>
</dbReference>
<dbReference type="InterPro" id="IPR016071">
    <property type="entry name" value="Staphylococal_nuclease_OB-fold"/>
</dbReference>
<proteinExistence type="predicted"/>
<dbReference type="SUPFAM" id="SSF50199">
    <property type="entry name" value="Staphylococcal nuclease"/>
    <property type="match status" value="1"/>
</dbReference>
<dbReference type="PANTHER" id="PTHR12302:SF3">
    <property type="entry name" value="SERINE_THREONINE-PROTEIN KINASE 31"/>
    <property type="match status" value="1"/>
</dbReference>
<comment type="caution">
    <text evidence="6">The sequence shown here is derived from an EMBL/GenBank/DDBJ whole genome shotgun (WGS) entry which is preliminary data.</text>
</comment>
<dbReference type="Gene3D" id="2.40.50.90">
    <property type="match status" value="1"/>
</dbReference>
<organism evidence="6 7">
    <name type="scientific">Pyruvatibacter mobilis</name>
    <dbReference type="NCBI Taxonomy" id="1712261"/>
    <lineage>
        <taxon>Bacteria</taxon>
        <taxon>Pseudomonadati</taxon>
        <taxon>Pseudomonadota</taxon>
        <taxon>Alphaproteobacteria</taxon>
        <taxon>Hyphomicrobiales</taxon>
        <taxon>Parvibaculaceae</taxon>
        <taxon>Pyruvatibacter</taxon>
    </lineage>
</organism>
<dbReference type="RefSeq" id="WP_160586646.1">
    <property type="nucleotide sequence ID" value="NZ_BMHN01000001.1"/>
</dbReference>
<dbReference type="PANTHER" id="PTHR12302">
    <property type="entry name" value="EBNA2 BINDING PROTEIN P100"/>
    <property type="match status" value="1"/>
</dbReference>
<dbReference type="GeneID" id="300653542"/>
<evidence type="ECO:0000259" key="5">
    <source>
        <dbReference type="PROSITE" id="PS50830"/>
    </source>
</evidence>
<dbReference type="PROSITE" id="PS50830">
    <property type="entry name" value="TNASE_3"/>
    <property type="match status" value="1"/>
</dbReference>
<keyword evidence="7" id="KW-1185">Reference proteome</keyword>
<dbReference type="Pfam" id="PF00565">
    <property type="entry name" value="SNase"/>
    <property type="match status" value="1"/>
</dbReference>
<keyword evidence="4" id="KW-0732">Signal</keyword>
<dbReference type="SMART" id="SM00318">
    <property type="entry name" value="SNc"/>
    <property type="match status" value="1"/>
</dbReference>
<evidence type="ECO:0000313" key="7">
    <source>
        <dbReference type="Proteomes" id="UP000470384"/>
    </source>
</evidence>
<name>A0A845Q8Y8_9HYPH</name>
<dbReference type="AlphaFoldDB" id="A0A845Q8Y8"/>
<evidence type="ECO:0000256" key="2">
    <source>
        <dbReference type="ARBA" id="ARBA00022759"/>
    </source>
</evidence>
<dbReference type="InterPro" id="IPR035437">
    <property type="entry name" value="SNase_OB-fold_sf"/>
</dbReference>
<dbReference type="OrthoDB" id="7618306at2"/>
<gene>
    <name evidence="6" type="ORF">GTQ45_02295</name>
</gene>